<name>A0A7D6CSI9_9EURY</name>
<accession>A0A7D6CSI9</accession>
<dbReference type="InterPro" id="IPR003661">
    <property type="entry name" value="HisK_dim/P_dom"/>
</dbReference>
<organism evidence="9 10">
    <name type="scientific">Natrinema zhouii</name>
    <dbReference type="NCBI Taxonomy" id="1710539"/>
    <lineage>
        <taxon>Archaea</taxon>
        <taxon>Methanobacteriati</taxon>
        <taxon>Methanobacteriota</taxon>
        <taxon>Stenosarchaea group</taxon>
        <taxon>Halobacteria</taxon>
        <taxon>Halobacteriales</taxon>
        <taxon>Natrialbaceae</taxon>
        <taxon>Natrinema</taxon>
    </lineage>
</organism>
<protein>
    <recommendedName>
        <fullName evidence="2">histidine kinase</fullName>
        <ecNumber evidence="2">2.7.13.3</ecNumber>
    </recommendedName>
</protein>
<keyword evidence="6" id="KW-0175">Coiled coil</keyword>
<dbReference type="InterPro" id="IPR036097">
    <property type="entry name" value="HisK_dim/P_sf"/>
</dbReference>
<dbReference type="PANTHER" id="PTHR43304">
    <property type="entry name" value="PHYTOCHROME-LIKE PROTEIN CPH1"/>
    <property type="match status" value="1"/>
</dbReference>
<keyword evidence="5" id="KW-0418">Kinase</keyword>
<sequence length="399" mass="43977">MSRWHRVIPALGFLILLGAIGRAIHTLGSNGILLEAILDLLLIGSLGAVMLYSWAWLPGSDIPPRFYPRIVTRVAGGIAVMAVVFGLRMLHPGVTVDFTFGTQAVMLAIGTLAGLGIGVYEAQNLIQAELLEEKNDELKRAEERLEESVTELEASNEQLEQFAYAASHDLQEPLRMVTSYLQLLENRYGDELDEDGEEFIEFAVDGADRMKGMIDGLLEYSRVETQGDPFEAVDMDVVLDDVLTDLQFKIDETDTEITREELPTVDGDERQLQQLFQNLLSNAIEYSGDEPPRIHVSAAREGSEWMISVRDEGVGIDADDTDRIFEIFQRCHSTEEQAGSGIGLALCKRIVERHDGELGVDSESRAGSTFFFTLPSAVERSDAPDAVAQPVEANAQTGN</sequence>
<dbReference type="FunFam" id="3.30.565.10:FF:000006">
    <property type="entry name" value="Sensor histidine kinase WalK"/>
    <property type="match status" value="1"/>
</dbReference>
<dbReference type="EMBL" id="CP059154">
    <property type="protein sequence ID" value="QLK27874.1"/>
    <property type="molecule type" value="Genomic_DNA"/>
</dbReference>
<proteinExistence type="predicted"/>
<dbReference type="InterPro" id="IPR004358">
    <property type="entry name" value="Sig_transdc_His_kin-like_C"/>
</dbReference>
<dbReference type="GO" id="GO:0000155">
    <property type="term" value="F:phosphorelay sensor kinase activity"/>
    <property type="evidence" value="ECO:0007669"/>
    <property type="project" value="InterPro"/>
</dbReference>
<dbReference type="EC" id="2.7.13.3" evidence="2"/>
<dbReference type="Gene3D" id="1.10.287.130">
    <property type="match status" value="1"/>
</dbReference>
<dbReference type="OrthoDB" id="175669at2157"/>
<dbReference type="KEGG" id="nay:HYG81_13955"/>
<dbReference type="InterPro" id="IPR036890">
    <property type="entry name" value="HATPase_C_sf"/>
</dbReference>
<keyword evidence="7" id="KW-0472">Membrane</keyword>
<dbReference type="Gene3D" id="3.30.565.10">
    <property type="entry name" value="Histidine kinase-like ATPase, C-terminal domain"/>
    <property type="match status" value="1"/>
</dbReference>
<dbReference type="SUPFAM" id="SSF47384">
    <property type="entry name" value="Homodimeric domain of signal transducing histidine kinase"/>
    <property type="match status" value="1"/>
</dbReference>
<evidence type="ECO:0000256" key="4">
    <source>
        <dbReference type="ARBA" id="ARBA00022679"/>
    </source>
</evidence>
<evidence type="ECO:0000256" key="3">
    <source>
        <dbReference type="ARBA" id="ARBA00022553"/>
    </source>
</evidence>
<feature type="transmembrane region" description="Helical" evidence="7">
    <location>
        <begin position="33"/>
        <end position="58"/>
    </location>
</feature>
<keyword evidence="10" id="KW-1185">Reference proteome</keyword>
<dbReference type="PANTHER" id="PTHR43304:SF1">
    <property type="entry name" value="PAC DOMAIN-CONTAINING PROTEIN"/>
    <property type="match status" value="1"/>
</dbReference>
<evidence type="ECO:0000256" key="1">
    <source>
        <dbReference type="ARBA" id="ARBA00000085"/>
    </source>
</evidence>
<dbReference type="SUPFAM" id="SSF55874">
    <property type="entry name" value="ATPase domain of HSP90 chaperone/DNA topoisomerase II/histidine kinase"/>
    <property type="match status" value="1"/>
</dbReference>
<keyword evidence="7" id="KW-1133">Transmembrane helix</keyword>
<comment type="catalytic activity">
    <reaction evidence="1">
        <text>ATP + protein L-histidine = ADP + protein N-phospho-L-histidine.</text>
        <dbReference type="EC" id="2.7.13.3"/>
    </reaction>
</comment>
<evidence type="ECO:0000256" key="6">
    <source>
        <dbReference type="SAM" id="Coils"/>
    </source>
</evidence>
<feature type="transmembrane region" description="Helical" evidence="7">
    <location>
        <begin position="70"/>
        <end position="88"/>
    </location>
</feature>
<dbReference type="SMART" id="SM00388">
    <property type="entry name" value="HisKA"/>
    <property type="match status" value="1"/>
</dbReference>
<dbReference type="PROSITE" id="PS50109">
    <property type="entry name" value="HIS_KIN"/>
    <property type="match status" value="1"/>
</dbReference>
<evidence type="ECO:0000256" key="5">
    <source>
        <dbReference type="ARBA" id="ARBA00022777"/>
    </source>
</evidence>
<evidence type="ECO:0000256" key="7">
    <source>
        <dbReference type="SAM" id="Phobius"/>
    </source>
</evidence>
<feature type="domain" description="Histidine kinase" evidence="8">
    <location>
        <begin position="165"/>
        <end position="378"/>
    </location>
</feature>
<gene>
    <name evidence="9" type="ORF">HYG81_13955</name>
</gene>
<evidence type="ECO:0000256" key="2">
    <source>
        <dbReference type="ARBA" id="ARBA00012438"/>
    </source>
</evidence>
<feature type="transmembrane region" description="Helical" evidence="7">
    <location>
        <begin position="100"/>
        <end position="120"/>
    </location>
</feature>
<dbReference type="InterPro" id="IPR052162">
    <property type="entry name" value="Sensor_kinase/Photoreceptor"/>
</dbReference>
<feature type="coiled-coil region" evidence="6">
    <location>
        <begin position="124"/>
        <end position="162"/>
    </location>
</feature>
<dbReference type="Proteomes" id="UP000510869">
    <property type="component" value="Chromosome"/>
</dbReference>
<dbReference type="SMART" id="SM00387">
    <property type="entry name" value="HATPase_c"/>
    <property type="match status" value="1"/>
</dbReference>
<dbReference type="AlphaFoldDB" id="A0A7D6CSI9"/>
<keyword evidence="3" id="KW-0597">Phosphoprotein</keyword>
<evidence type="ECO:0000313" key="10">
    <source>
        <dbReference type="Proteomes" id="UP000510869"/>
    </source>
</evidence>
<reference evidence="9 10" key="1">
    <citation type="submission" date="2020-07" db="EMBL/GenBank/DDBJ databases">
        <title>Natrinema (YPL30) sp. nov. and Haloterrigena xxxxxx (YPL8) sp. nov., isolated from a salt mine.</title>
        <authorList>
            <person name="Cui H."/>
        </authorList>
    </citation>
    <scope>NUCLEOTIDE SEQUENCE [LARGE SCALE GENOMIC DNA]</scope>
    <source>
        <strain evidence="9 10">YPL13</strain>
    </source>
</reference>
<dbReference type="InterPro" id="IPR003594">
    <property type="entry name" value="HATPase_dom"/>
</dbReference>
<dbReference type="Pfam" id="PF02518">
    <property type="entry name" value="HATPase_c"/>
    <property type="match status" value="1"/>
</dbReference>
<keyword evidence="7" id="KW-0812">Transmembrane</keyword>
<keyword evidence="4" id="KW-0808">Transferase</keyword>
<dbReference type="Pfam" id="PF00512">
    <property type="entry name" value="HisKA"/>
    <property type="match status" value="1"/>
</dbReference>
<dbReference type="CDD" id="cd00082">
    <property type="entry name" value="HisKA"/>
    <property type="match status" value="1"/>
</dbReference>
<dbReference type="PRINTS" id="PR00344">
    <property type="entry name" value="BCTRLSENSOR"/>
</dbReference>
<evidence type="ECO:0000259" key="8">
    <source>
        <dbReference type="PROSITE" id="PS50109"/>
    </source>
</evidence>
<dbReference type="InterPro" id="IPR005467">
    <property type="entry name" value="His_kinase_dom"/>
</dbReference>
<evidence type="ECO:0000313" key="9">
    <source>
        <dbReference type="EMBL" id="QLK27874.1"/>
    </source>
</evidence>